<evidence type="ECO:0000313" key="5">
    <source>
        <dbReference type="Proteomes" id="UP001242045"/>
    </source>
</evidence>
<comment type="caution">
    <text evidence="4">The sequence shown here is derived from an EMBL/GenBank/DDBJ whole genome shotgun (WGS) entry which is preliminary data.</text>
</comment>
<organism evidence="4 5">
    <name type="scientific">Variovorax boronicumulans</name>
    <dbReference type="NCBI Taxonomy" id="436515"/>
    <lineage>
        <taxon>Bacteria</taxon>
        <taxon>Pseudomonadati</taxon>
        <taxon>Pseudomonadota</taxon>
        <taxon>Betaproteobacteria</taxon>
        <taxon>Burkholderiales</taxon>
        <taxon>Comamonadaceae</taxon>
        <taxon>Variovorax</taxon>
    </lineage>
</organism>
<evidence type="ECO:0000259" key="3">
    <source>
        <dbReference type="Pfam" id="PF25023"/>
    </source>
</evidence>
<dbReference type="RefSeq" id="WP_306882478.1">
    <property type="nucleotide sequence ID" value="NZ_JAUSRD010000010.1"/>
</dbReference>
<accession>A0AAW8CXS9</accession>
<feature type="domain" description="DUF6531" evidence="2">
    <location>
        <begin position="173"/>
        <end position="252"/>
    </location>
</feature>
<proteinExistence type="predicted"/>
<protein>
    <submittedName>
        <fullName evidence="4">RHS repeat-associated protein</fullName>
    </submittedName>
</protein>
<evidence type="ECO:0000256" key="1">
    <source>
        <dbReference type="ARBA" id="ARBA00022737"/>
    </source>
</evidence>
<dbReference type="Gene3D" id="2.180.10.10">
    <property type="entry name" value="RHS repeat-associated core"/>
    <property type="match status" value="3"/>
</dbReference>
<dbReference type="PANTHER" id="PTHR32305">
    <property type="match status" value="1"/>
</dbReference>
<dbReference type="InterPro" id="IPR050708">
    <property type="entry name" value="T6SS_VgrG/RHS"/>
</dbReference>
<dbReference type="Pfam" id="PF25023">
    <property type="entry name" value="TEN_YD-shell"/>
    <property type="match status" value="2"/>
</dbReference>
<dbReference type="NCBIfam" id="TIGR01643">
    <property type="entry name" value="YD_repeat_2x"/>
    <property type="match status" value="6"/>
</dbReference>
<dbReference type="Pfam" id="PF20148">
    <property type="entry name" value="DUF6531"/>
    <property type="match status" value="1"/>
</dbReference>
<dbReference type="InterPro" id="IPR056823">
    <property type="entry name" value="TEN-like_YD-shell"/>
</dbReference>
<feature type="domain" description="Teneurin-like YD-shell" evidence="3">
    <location>
        <begin position="784"/>
        <end position="948"/>
    </location>
</feature>
<dbReference type="PRINTS" id="PR00394">
    <property type="entry name" value="RHSPROTEIN"/>
</dbReference>
<feature type="domain" description="Teneurin-like YD-shell" evidence="3">
    <location>
        <begin position="309"/>
        <end position="412"/>
    </location>
</feature>
<dbReference type="NCBIfam" id="TIGR03696">
    <property type="entry name" value="Rhs_assc_core"/>
    <property type="match status" value="1"/>
</dbReference>
<dbReference type="PANTHER" id="PTHR32305:SF15">
    <property type="entry name" value="PROTEIN RHSA-RELATED"/>
    <property type="match status" value="1"/>
</dbReference>
<name>A0AAW8CXS9_9BURK</name>
<dbReference type="InterPro" id="IPR022385">
    <property type="entry name" value="Rhs_assc_core"/>
</dbReference>
<dbReference type="Proteomes" id="UP001242045">
    <property type="component" value="Unassembled WGS sequence"/>
</dbReference>
<reference evidence="4" key="1">
    <citation type="submission" date="2023-07" db="EMBL/GenBank/DDBJ databases">
        <title>Sorghum-associated microbial communities from plants grown in Nebraska, USA.</title>
        <authorList>
            <person name="Schachtman D."/>
        </authorList>
    </citation>
    <scope>NUCLEOTIDE SEQUENCE</scope>
    <source>
        <strain evidence="4">DS3754</strain>
    </source>
</reference>
<dbReference type="Pfam" id="PF05593">
    <property type="entry name" value="RHS_repeat"/>
    <property type="match status" value="2"/>
</dbReference>
<evidence type="ECO:0000313" key="4">
    <source>
        <dbReference type="EMBL" id="MDP9895027.1"/>
    </source>
</evidence>
<dbReference type="InterPro" id="IPR045351">
    <property type="entry name" value="DUF6531"/>
</dbReference>
<sequence>MTDPRSFLQDRPRFASFKKITRSGSMKSWIAKWLWISLGFLALLFGTHANAASYWLDSRYDTSQTHYPTPEDACVIGELQRRMAGYTATSSLPHRYSNAYTGPDMGLGERICRGNIEKRQFNIWLPVEVVDTLVYGPLEEPAPACDPSLVDPITGKCAVPEQSCRRDDGAIFGAPILPATAEKYRSELDFVDGGPSPLSFQRTYRSTWGADAARPAGSLSKTWAHNHATALKFTPAVSPTAVAINNAEGTLRAFTKPSGATNWTTTNSADTLVQAGNGTWSYRRTDDDATLAFAADGKLQTLTQRNGWVTTYTYNAVGQLATITNGFGRTLTLNYNGSGLLASVSTPDLRSIAYVYDAAGRLSVVTYPDTKTRTYVYENATYPQALTGILDETGARFATFSYDAQGRAIDTQLAGTVNRYQVSYPSANSATVVDPLGTSRSYNYGTTKGTLAVTGGSLPSGSGGADAASRIQDANGFVTSETDFKGVVTTTTWDLVRRLPTTVVRASGTPEAQTVTTQWHPSFRLPATVTETGRITTYAYDVNGNLLSRAVTDTATSPNTTRTWQWTYNAQRLVDTQTEPNGAVTSYLYDTRGNLTTVTNALGHATLYGYDSANRVTSTTAPNGLVTTYSYDNRDRLLTKTVGAGLAGQQTTTLTYEPTGSVDTVTLPTGLVLSYAYDAAHRLTGWSNNRGESGTYTLDAMGNRTGEQFKNSGGAVAWNAVRTINNLNRLSARTEGPNQTNSFGYDANGELSSETNGLSQSTQYGLDGLRRVKTITNAANATAALAYNTLDSVTSATDFKGVATSYTRDALGNSTAEASADIGSESAQYDSLGLPKQITDALGQTTTITRDALGRPTQLLFADGRTTTLTYDATTASKGYLSSFTDRSGTTAYTRDAFGRVAVKQQTLANGSVQQVLYGHNANGTLGSISYPNGSLLLYSYDATGRLTGLNWNGQPLISGISWNALGQPTAWTWAFVSPALSASRTYDTAGRLTATEFGSYVYDAAGRITSLTQNLYKPGDTDPANSTIANGNVTWTVGYDALGRITGFNATGDTAGFGYDANGNRSSSTRDIAGQTTSRTYTVGSGSNRLTGFSQTAGAITTSVTYGYNTNGDLTNDGLRSFAYGPEGRLKTATTGATDSSPTVRYAHNALGQRLFKTEPVYPLQGTAGAALSAFFAKEWTPSTVLAEQLGFAFAYDEGGVLLSETGSGGSSSAGQAQHIYLPTAGGPMPVAAVIDGSIYAVHSDHLNTPRKLTNASGQAVWQWGYSAFGEDKPTLARNRFANLETTPNPGTTSVAAVKFNLRYPGQYADEESGLFYNYFRSYDARTGRYSQPDPIGLSGGWNRFGYVGENPLSYVDPKGLFKVCIVPGGCVDTNPPPVHPDFPDSGSPPLLPLPKPLPDSIVDKLIDFCTNKESAECSKIRGQCSERCADATFPTKDYAVSFRRCLNRCMRDNGCKATDAGEY</sequence>
<evidence type="ECO:0000259" key="2">
    <source>
        <dbReference type="Pfam" id="PF20148"/>
    </source>
</evidence>
<dbReference type="EMBL" id="JAUSRD010000010">
    <property type="protein sequence ID" value="MDP9895027.1"/>
    <property type="molecule type" value="Genomic_DNA"/>
</dbReference>
<keyword evidence="1" id="KW-0677">Repeat</keyword>
<dbReference type="InterPro" id="IPR031325">
    <property type="entry name" value="RHS_repeat"/>
</dbReference>
<dbReference type="InterPro" id="IPR006530">
    <property type="entry name" value="YD"/>
</dbReference>
<gene>
    <name evidence="4" type="ORF">J2W31_004152</name>
</gene>